<sequence>MIILGDARNNYHASQNWVIKEIRNKARHVWWLNPEPKAYWDTGDSIVGEYATYCDGAFECRNLRQLERFVDNLV</sequence>
<reference evidence="1" key="1">
    <citation type="submission" date="2020-05" db="EMBL/GenBank/DDBJ databases">
        <authorList>
            <person name="Chiriac C."/>
            <person name="Salcher M."/>
            <person name="Ghai R."/>
            <person name="Kavagutti S V."/>
        </authorList>
    </citation>
    <scope>NUCLEOTIDE SEQUENCE</scope>
</reference>
<dbReference type="EMBL" id="CAFBMG010000138">
    <property type="protein sequence ID" value="CAB4911715.1"/>
    <property type="molecule type" value="Genomic_DNA"/>
</dbReference>
<dbReference type="AlphaFoldDB" id="A0A6J7H5F0"/>
<name>A0A6J7H5F0_9ZZZZ</name>
<organism evidence="1">
    <name type="scientific">freshwater metagenome</name>
    <dbReference type="NCBI Taxonomy" id="449393"/>
    <lineage>
        <taxon>unclassified sequences</taxon>
        <taxon>metagenomes</taxon>
        <taxon>ecological metagenomes</taxon>
    </lineage>
</organism>
<evidence type="ECO:0000313" key="1">
    <source>
        <dbReference type="EMBL" id="CAB4911715.1"/>
    </source>
</evidence>
<gene>
    <name evidence="1" type="ORF">UFOPK3519_01457</name>
</gene>
<dbReference type="InterPro" id="IPR008912">
    <property type="entry name" value="Uncharacterised_CoxE"/>
</dbReference>
<protein>
    <submittedName>
        <fullName evidence="1">Unannotated protein</fullName>
    </submittedName>
</protein>
<proteinExistence type="predicted"/>
<dbReference type="Pfam" id="PF05762">
    <property type="entry name" value="VWA_CoxE"/>
    <property type="match status" value="1"/>
</dbReference>
<accession>A0A6J7H5F0</accession>